<keyword evidence="2" id="KW-1185">Reference proteome</keyword>
<dbReference type="AlphaFoldDB" id="A0AAW1L4F0"/>
<comment type="caution">
    <text evidence="1">The sequence shown here is derived from an EMBL/GenBank/DDBJ whole genome shotgun (WGS) entry which is preliminary data.</text>
</comment>
<sequence length="86" mass="8992">MASTAALNSKTREASSLSNGISLGNMALDVNVTIGEDMGLVMADVVYVVVEVMEEVVVIDIFFFKIVLGIAPNVKGVEVSDNGGTE</sequence>
<name>A0AAW1L4F0_POPJA</name>
<dbReference type="Proteomes" id="UP001458880">
    <property type="component" value="Unassembled WGS sequence"/>
</dbReference>
<evidence type="ECO:0000313" key="2">
    <source>
        <dbReference type="Proteomes" id="UP001458880"/>
    </source>
</evidence>
<dbReference type="EMBL" id="JASPKY010000174">
    <property type="protein sequence ID" value="KAK9727945.1"/>
    <property type="molecule type" value="Genomic_DNA"/>
</dbReference>
<organism evidence="1 2">
    <name type="scientific">Popillia japonica</name>
    <name type="common">Japanese beetle</name>
    <dbReference type="NCBI Taxonomy" id="7064"/>
    <lineage>
        <taxon>Eukaryota</taxon>
        <taxon>Metazoa</taxon>
        <taxon>Ecdysozoa</taxon>
        <taxon>Arthropoda</taxon>
        <taxon>Hexapoda</taxon>
        <taxon>Insecta</taxon>
        <taxon>Pterygota</taxon>
        <taxon>Neoptera</taxon>
        <taxon>Endopterygota</taxon>
        <taxon>Coleoptera</taxon>
        <taxon>Polyphaga</taxon>
        <taxon>Scarabaeiformia</taxon>
        <taxon>Scarabaeidae</taxon>
        <taxon>Rutelinae</taxon>
        <taxon>Popillia</taxon>
    </lineage>
</organism>
<evidence type="ECO:0000313" key="1">
    <source>
        <dbReference type="EMBL" id="KAK9727945.1"/>
    </source>
</evidence>
<accession>A0AAW1L4F0</accession>
<gene>
    <name evidence="1" type="ORF">QE152_g18952</name>
</gene>
<reference evidence="1 2" key="1">
    <citation type="journal article" date="2024" name="BMC Genomics">
        <title>De novo assembly and annotation of Popillia japonica's genome with initial clues to its potential as an invasive pest.</title>
        <authorList>
            <person name="Cucini C."/>
            <person name="Boschi S."/>
            <person name="Funari R."/>
            <person name="Cardaioli E."/>
            <person name="Iannotti N."/>
            <person name="Marturano G."/>
            <person name="Paoli F."/>
            <person name="Bruttini M."/>
            <person name="Carapelli A."/>
            <person name="Frati F."/>
            <person name="Nardi F."/>
        </authorList>
    </citation>
    <scope>NUCLEOTIDE SEQUENCE [LARGE SCALE GENOMIC DNA]</scope>
    <source>
        <strain evidence="1">DMR45628</strain>
    </source>
</reference>
<protein>
    <submittedName>
        <fullName evidence="1">Uncharacterized protein</fullName>
    </submittedName>
</protein>
<proteinExistence type="predicted"/>